<evidence type="ECO:0000256" key="1">
    <source>
        <dbReference type="ARBA" id="ARBA00022618"/>
    </source>
</evidence>
<feature type="region of interest" description="Disordered" evidence="5">
    <location>
        <begin position="266"/>
        <end position="288"/>
    </location>
</feature>
<dbReference type="InParanoid" id="A0A1Y2EKH7"/>
<dbReference type="SMART" id="SM00385">
    <property type="entry name" value="CYCLIN"/>
    <property type="match status" value="2"/>
</dbReference>
<dbReference type="InterPro" id="IPR039361">
    <property type="entry name" value="Cyclin"/>
</dbReference>
<evidence type="ECO:0000256" key="4">
    <source>
        <dbReference type="RuleBase" id="RU000383"/>
    </source>
</evidence>
<protein>
    <submittedName>
        <fullName evidence="8">Cyclin-like protein</fullName>
    </submittedName>
</protein>
<dbReference type="Pfam" id="PF00134">
    <property type="entry name" value="Cyclin_N"/>
    <property type="match status" value="1"/>
</dbReference>
<feature type="domain" description="Cyclin-like" evidence="6">
    <location>
        <begin position="511"/>
        <end position="592"/>
    </location>
</feature>
<evidence type="ECO:0000313" key="8">
    <source>
        <dbReference type="EMBL" id="ORY71804.1"/>
    </source>
</evidence>
<comment type="similarity">
    <text evidence="4">Belongs to the cyclin family.</text>
</comment>
<dbReference type="EMBL" id="MCFJ01000001">
    <property type="protein sequence ID" value="ORY71804.1"/>
    <property type="molecule type" value="Genomic_DNA"/>
</dbReference>
<dbReference type="PANTHER" id="PTHR10177">
    <property type="entry name" value="CYCLINS"/>
    <property type="match status" value="1"/>
</dbReference>
<dbReference type="Proteomes" id="UP000193689">
    <property type="component" value="Unassembled WGS sequence"/>
</dbReference>
<dbReference type="OrthoDB" id="5590282at2759"/>
<keyword evidence="2 4" id="KW-0195">Cyclin</keyword>
<dbReference type="GO" id="GO:0051301">
    <property type="term" value="P:cell division"/>
    <property type="evidence" value="ECO:0007669"/>
    <property type="project" value="UniProtKB-KW"/>
</dbReference>
<organism evidence="8 9">
    <name type="scientific">Pseudomassariella vexata</name>
    <dbReference type="NCBI Taxonomy" id="1141098"/>
    <lineage>
        <taxon>Eukaryota</taxon>
        <taxon>Fungi</taxon>
        <taxon>Dikarya</taxon>
        <taxon>Ascomycota</taxon>
        <taxon>Pezizomycotina</taxon>
        <taxon>Sordariomycetes</taxon>
        <taxon>Xylariomycetidae</taxon>
        <taxon>Amphisphaeriales</taxon>
        <taxon>Pseudomassariaceae</taxon>
        <taxon>Pseudomassariella</taxon>
    </lineage>
</organism>
<evidence type="ECO:0000259" key="6">
    <source>
        <dbReference type="SMART" id="SM00385"/>
    </source>
</evidence>
<dbReference type="Pfam" id="PF02984">
    <property type="entry name" value="Cyclin_C"/>
    <property type="match status" value="1"/>
</dbReference>
<dbReference type="InterPro" id="IPR006671">
    <property type="entry name" value="Cyclin_N"/>
</dbReference>
<name>A0A1Y2EKH7_9PEZI</name>
<evidence type="ECO:0000256" key="3">
    <source>
        <dbReference type="ARBA" id="ARBA00023306"/>
    </source>
</evidence>
<keyword evidence="9" id="KW-1185">Reference proteome</keyword>
<evidence type="ECO:0000256" key="2">
    <source>
        <dbReference type="ARBA" id="ARBA00023127"/>
    </source>
</evidence>
<accession>A0A1Y2EKH7</accession>
<dbReference type="InterPro" id="IPR036915">
    <property type="entry name" value="Cyclin-like_sf"/>
</dbReference>
<feature type="compositionally biased region" description="Low complexity" evidence="5">
    <location>
        <begin position="215"/>
        <end position="226"/>
    </location>
</feature>
<dbReference type="STRING" id="1141098.A0A1Y2EKH7"/>
<evidence type="ECO:0000313" key="9">
    <source>
        <dbReference type="Proteomes" id="UP000193689"/>
    </source>
</evidence>
<evidence type="ECO:0000259" key="7">
    <source>
        <dbReference type="SMART" id="SM01332"/>
    </source>
</evidence>
<dbReference type="AlphaFoldDB" id="A0A1Y2EKH7"/>
<comment type="caution">
    <text evidence="8">The sequence shown here is derived from an EMBL/GenBank/DDBJ whole genome shotgun (WGS) entry which is preliminary data.</text>
</comment>
<reference evidence="8 9" key="1">
    <citation type="submission" date="2016-07" db="EMBL/GenBank/DDBJ databases">
        <title>Pervasive Adenine N6-methylation of Active Genes in Fungi.</title>
        <authorList>
            <consortium name="DOE Joint Genome Institute"/>
            <person name="Mondo S.J."/>
            <person name="Dannebaum R.O."/>
            <person name="Kuo R.C."/>
            <person name="Labutti K."/>
            <person name="Haridas S."/>
            <person name="Kuo A."/>
            <person name="Salamov A."/>
            <person name="Ahrendt S.R."/>
            <person name="Lipzen A."/>
            <person name="Sullivan W."/>
            <person name="Andreopoulos W.B."/>
            <person name="Clum A."/>
            <person name="Lindquist E."/>
            <person name="Daum C."/>
            <person name="Ramamoorthy G.K."/>
            <person name="Gryganskyi A."/>
            <person name="Culley D."/>
            <person name="Magnuson J.K."/>
            <person name="James T.Y."/>
            <person name="O'Malley M.A."/>
            <person name="Stajich J.E."/>
            <person name="Spatafora J.W."/>
            <person name="Visel A."/>
            <person name="Grigoriev I.V."/>
        </authorList>
    </citation>
    <scope>NUCLEOTIDE SEQUENCE [LARGE SCALE GENOMIC DNA]</scope>
    <source>
        <strain evidence="8 9">CBS 129021</strain>
    </source>
</reference>
<proteinExistence type="inferred from homology"/>
<feature type="region of interest" description="Disordered" evidence="5">
    <location>
        <begin position="1"/>
        <end position="40"/>
    </location>
</feature>
<gene>
    <name evidence="8" type="ORF">BCR38DRAFT_21362</name>
</gene>
<feature type="region of interest" description="Disordered" evidence="5">
    <location>
        <begin position="193"/>
        <end position="241"/>
    </location>
</feature>
<feature type="region of interest" description="Disordered" evidence="5">
    <location>
        <begin position="312"/>
        <end position="337"/>
    </location>
</feature>
<dbReference type="PROSITE" id="PS00292">
    <property type="entry name" value="CYCLINS"/>
    <property type="match status" value="1"/>
</dbReference>
<feature type="domain" description="Cyclin C-terminal" evidence="7">
    <location>
        <begin position="507"/>
        <end position="622"/>
    </location>
</feature>
<sequence length="669" mass="74366">MDAKPYRPVRGHPTAGNENLPAAKQSIQHRNKSVGSLLNQPTTGALQVAAKRTALGDRSNNATKSLILRDDSKMSKGAISAAGAPASTTMITKAKENQVEGRAAAKDAFLRPAQRPASKAASILPSTSNGYIMPLHAGASNSHLPSQIKVKPVPKRATTMVYNDKNDLPQLNALEEAHYKSLTGADREEFLATRRPRHHQSQPSLKPEKQNLRRQTSSISQQYTSIADPRPSNAYPAGDDITETPYLDAVEELPQEDQYPVQELEEGTLPPLPSLSAPGNGLKGPTKMVDLLSEDPVELSDYEEEDYYDDQGYTTAHSNRSRGDNTTGGGTTIMFPPKLTKKGAAEIEAAKEIVESKRNAVEADEEAWDISMVAEYGDEIFGYMKELEQQLLPNAHYMEIQTEIQWSMRSVLMDWVIQVHGRFGLLPETLFLAVNYIDRFLSYKIVSLGKLQLVGATALFVAAKYEEINCPSVQEIVYMVDSGYTVDEVLKAERFMLSMLNFELGWPGPMSFLRRISKADDYDLETRTLAKYFIEVTIMDERFVATPPSYVAAGAHCLSRLMLGKGDWTPEHVHYSTYTYNQLKPLVGMMLDCCRMARRHHGAVFDKYCDKRYKRAACFVEQELTQGYGLPFQAAPSLPISFNLLDDMPSHDSYAPPHTTLKMPIPSQG</sequence>
<dbReference type="InterPro" id="IPR013763">
    <property type="entry name" value="Cyclin-like_dom"/>
</dbReference>
<evidence type="ECO:0000256" key="5">
    <source>
        <dbReference type="SAM" id="MobiDB-lite"/>
    </source>
</evidence>
<feature type="domain" description="Cyclin-like" evidence="6">
    <location>
        <begin position="414"/>
        <end position="498"/>
    </location>
</feature>
<dbReference type="Gene3D" id="1.10.472.10">
    <property type="entry name" value="Cyclin-like"/>
    <property type="match status" value="2"/>
</dbReference>
<dbReference type="GeneID" id="63770392"/>
<dbReference type="CDD" id="cd20512">
    <property type="entry name" value="CYCLIN_CLBs_yeast_rpt2"/>
    <property type="match status" value="1"/>
</dbReference>
<dbReference type="RefSeq" id="XP_040721396.1">
    <property type="nucleotide sequence ID" value="XM_040854180.1"/>
</dbReference>
<keyword evidence="3" id="KW-0131">Cell cycle</keyword>
<keyword evidence="1" id="KW-0132">Cell division</keyword>
<dbReference type="FunFam" id="1.10.472.10:FF:000001">
    <property type="entry name" value="G2/mitotic-specific cyclin"/>
    <property type="match status" value="1"/>
</dbReference>
<dbReference type="SMART" id="SM01332">
    <property type="entry name" value="Cyclin_C"/>
    <property type="match status" value="1"/>
</dbReference>
<dbReference type="SUPFAM" id="SSF47954">
    <property type="entry name" value="Cyclin-like"/>
    <property type="match status" value="2"/>
</dbReference>
<dbReference type="InterPro" id="IPR048258">
    <property type="entry name" value="Cyclins_cyclin-box"/>
</dbReference>
<dbReference type="InterPro" id="IPR004367">
    <property type="entry name" value="Cyclin_C-dom"/>
</dbReference>